<evidence type="ECO:0000313" key="2">
    <source>
        <dbReference type="Proteomes" id="UP001448207"/>
    </source>
</evidence>
<reference evidence="1 2" key="1">
    <citation type="submission" date="2024-04" db="EMBL/GenBank/DDBJ databases">
        <title>Symmetric and asymmetric DNA N6-adenine methylation regulates different biological responses in Mucorales.</title>
        <authorList>
            <consortium name="Lawrence Berkeley National Laboratory"/>
            <person name="Lax C."/>
            <person name="Mondo S.J."/>
            <person name="Osorio-Concepcion M."/>
            <person name="Muszewska A."/>
            <person name="Corrochano-Luque M."/>
            <person name="Gutierrez G."/>
            <person name="Riley R."/>
            <person name="Lipzen A."/>
            <person name="Guo J."/>
            <person name="Hundley H."/>
            <person name="Amirebrahimi M."/>
            <person name="Ng V."/>
            <person name="Lorenzo-Gutierrez D."/>
            <person name="Binder U."/>
            <person name="Yang J."/>
            <person name="Song Y."/>
            <person name="Canovas D."/>
            <person name="Navarro E."/>
            <person name="Freitag M."/>
            <person name="Gabaldon T."/>
            <person name="Grigoriev I.V."/>
            <person name="Corrochano L.M."/>
            <person name="Nicolas F.E."/>
            <person name="Garre V."/>
        </authorList>
    </citation>
    <scope>NUCLEOTIDE SEQUENCE [LARGE SCALE GENOMIC DNA]</scope>
    <source>
        <strain evidence="1 2">L51</strain>
    </source>
</reference>
<accession>A0ABR3AQF9</accession>
<evidence type="ECO:0000313" key="1">
    <source>
        <dbReference type="EMBL" id="KAL0079370.1"/>
    </source>
</evidence>
<organism evidence="1 2">
    <name type="scientific">Phycomyces blakesleeanus</name>
    <dbReference type="NCBI Taxonomy" id="4837"/>
    <lineage>
        <taxon>Eukaryota</taxon>
        <taxon>Fungi</taxon>
        <taxon>Fungi incertae sedis</taxon>
        <taxon>Mucoromycota</taxon>
        <taxon>Mucoromycotina</taxon>
        <taxon>Mucoromycetes</taxon>
        <taxon>Mucorales</taxon>
        <taxon>Phycomycetaceae</taxon>
        <taxon>Phycomyces</taxon>
    </lineage>
</organism>
<dbReference type="Proteomes" id="UP001448207">
    <property type="component" value="Unassembled WGS sequence"/>
</dbReference>
<comment type="caution">
    <text evidence="1">The sequence shown here is derived from an EMBL/GenBank/DDBJ whole genome shotgun (WGS) entry which is preliminary data.</text>
</comment>
<proteinExistence type="predicted"/>
<keyword evidence="2" id="KW-1185">Reference proteome</keyword>
<protein>
    <submittedName>
        <fullName evidence="1">Uncharacterized protein</fullName>
    </submittedName>
</protein>
<sequence length="160" mass="18053">MLRGNVGKINDMHCRRGMLLAWETMISNEYNEDKYPLITGTTHHDKLPDKPTEQTDLPVLGTMTWPKARPAHNTWVLGARFPKEPGGTTLVPRDTSFGQLTIDVDAHESGTARHSSPPDQTTEGIHRPVFLTRNWPKPHIFTKHVTEQLRRNSSAGRALD</sequence>
<dbReference type="EMBL" id="JBCLYO010000022">
    <property type="protein sequence ID" value="KAL0079370.1"/>
    <property type="molecule type" value="Genomic_DNA"/>
</dbReference>
<name>A0ABR3AQF9_PHYBL</name>
<gene>
    <name evidence="1" type="ORF">J3Q64DRAFT_1839048</name>
</gene>